<dbReference type="EMBL" id="UINC01068541">
    <property type="protein sequence ID" value="SVC01250.1"/>
    <property type="molecule type" value="Genomic_DNA"/>
</dbReference>
<gene>
    <name evidence="1" type="ORF">METZ01_LOCUS254104</name>
</gene>
<accession>A0A382INM4</accession>
<reference evidence="1" key="1">
    <citation type="submission" date="2018-05" db="EMBL/GenBank/DDBJ databases">
        <authorList>
            <person name="Lanie J.A."/>
            <person name="Ng W.-L."/>
            <person name="Kazmierczak K.M."/>
            <person name="Andrzejewski T.M."/>
            <person name="Davidsen T.M."/>
            <person name="Wayne K.J."/>
            <person name="Tettelin H."/>
            <person name="Glass J.I."/>
            <person name="Rusch D."/>
            <person name="Podicherti R."/>
            <person name="Tsui H.-C.T."/>
            <person name="Winkler M.E."/>
        </authorList>
    </citation>
    <scope>NUCLEOTIDE SEQUENCE</scope>
</reference>
<feature type="non-terminal residue" evidence="1">
    <location>
        <position position="77"/>
    </location>
</feature>
<protein>
    <recommendedName>
        <fullName evidence="2">Filamentous haemagglutinin FhaB/tRNA nuclease CdiA-like TPS domain-containing protein</fullName>
    </recommendedName>
</protein>
<dbReference type="AlphaFoldDB" id="A0A382INM4"/>
<organism evidence="1">
    <name type="scientific">marine metagenome</name>
    <dbReference type="NCBI Taxonomy" id="408172"/>
    <lineage>
        <taxon>unclassified sequences</taxon>
        <taxon>metagenomes</taxon>
        <taxon>ecological metagenomes</taxon>
    </lineage>
</organism>
<name>A0A382INM4_9ZZZZ</name>
<evidence type="ECO:0000313" key="1">
    <source>
        <dbReference type="EMBL" id="SVC01250.1"/>
    </source>
</evidence>
<proteinExistence type="predicted"/>
<evidence type="ECO:0008006" key="2">
    <source>
        <dbReference type="Google" id="ProtNLM"/>
    </source>
</evidence>
<sequence>MTSFLPMKRSGLLSLGLIIGSIGQPLGQVVVDNSFSSGGALVGPNFQIPDSLGKTVGGNLFHSFTEFNVQTGGSATF</sequence>